<dbReference type="OrthoDB" id="9978868at2759"/>
<dbReference type="EMBL" id="UYRT01095515">
    <property type="protein sequence ID" value="VDN40295.1"/>
    <property type="molecule type" value="Genomic_DNA"/>
</dbReference>
<evidence type="ECO:0000313" key="2">
    <source>
        <dbReference type="EMBL" id="VDN40295.1"/>
    </source>
</evidence>
<feature type="domain" description="Reverse transcriptase" evidence="1">
    <location>
        <begin position="1"/>
        <end position="107"/>
    </location>
</feature>
<dbReference type="InterPro" id="IPR000477">
    <property type="entry name" value="RT_dom"/>
</dbReference>
<evidence type="ECO:0000313" key="3">
    <source>
        <dbReference type="Proteomes" id="UP000271098"/>
    </source>
</evidence>
<gene>
    <name evidence="2" type="ORF">GPUH_LOCUS22614</name>
</gene>
<accession>A0A183ENS5</accession>
<reference evidence="4" key="1">
    <citation type="submission" date="2016-06" db="UniProtKB">
        <authorList>
            <consortium name="WormBaseParasite"/>
        </authorList>
    </citation>
    <scope>IDENTIFICATION</scope>
</reference>
<keyword evidence="3" id="KW-1185">Reference proteome</keyword>
<dbReference type="AlphaFoldDB" id="A0A183ENS5"/>
<name>A0A183ENS5_9BILA</name>
<reference evidence="2 3" key="2">
    <citation type="submission" date="2018-11" db="EMBL/GenBank/DDBJ databases">
        <authorList>
            <consortium name="Pathogen Informatics"/>
        </authorList>
    </citation>
    <scope>NUCLEOTIDE SEQUENCE [LARGE SCALE GENOMIC DNA]</scope>
</reference>
<sequence length="107" mass="12155">MLRTVVDEAYVRFSGYIFRQANGIPMGGNASSDIADLTLSVLEFKFSRIPSNPPVLLCRYVDDVLVLNVRTLISLYHRIRPTPGHRNHWSGNSVYYLDMTLSIHEEG</sequence>
<evidence type="ECO:0000259" key="1">
    <source>
        <dbReference type="PROSITE" id="PS50878"/>
    </source>
</evidence>
<evidence type="ECO:0000313" key="4">
    <source>
        <dbReference type="WBParaSite" id="GPUH_0002264301-mRNA-1"/>
    </source>
</evidence>
<proteinExistence type="predicted"/>
<protein>
    <submittedName>
        <fullName evidence="4">Reverse transcriptase domain-containing protein</fullName>
    </submittedName>
</protein>
<dbReference type="WBParaSite" id="GPUH_0002264301-mRNA-1">
    <property type="protein sequence ID" value="GPUH_0002264301-mRNA-1"/>
    <property type="gene ID" value="GPUH_0002264301"/>
</dbReference>
<dbReference type="PROSITE" id="PS50878">
    <property type="entry name" value="RT_POL"/>
    <property type="match status" value="1"/>
</dbReference>
<dbReference type="Proteomes" id="UP000271098">
    <property type="component" value="Unassembled WGS sequence"/>
</dbReference>
<organism evidence="4">
    <name type="scientific">Gongylonema pulchrum</name>
    <dbReference type="NCBI Taxonomy" id="637853"/>
    <lineage>
        <taxon>Eukaryota</taxon>
        <taxon>Metazoa</taxon>
        <taxon>Ecdysozoa</taxon>
        <taxon>Nematoda</taxon>
        <taxon>Chromadorea</taxon>
        <taxon>Rhabditida</taxon>
        <taxon>Spirurina</taxon>
        <taxon>Spiruromorpha</taxon>
        <taxon>Spiruroidea</taxon>
        <taxon>Gongylonematidae</taxon>
        <taxon>Gongylonema</taxon>
    </lineage>
</organism>